<gene>
    <name evidence="1" type="ORF">GCM10010992_07720</name>
</gene>
<reference evidence="2" key="1">
    <citation type="journal article" date="2019" name="Int. J. Syst. Evol. Microbiol.">
        <title>The Global Catalogue of Microorganisms (GCM) 10K type strain sequencing project: providing services to taxonomists for standard genome sequencing and annotation.</title>
        <authorList>
            <consortium name="The Broad Institute Genomics Platform"/>
            <consortium name="The Broad Institute Genome Sequencing Center for Infectious Disease"/>
            <person name="Wu L."/>
            <person name="Ma J."/>
        </authorList>
    </citation>
    <scope>NUCLEOTIDE SEQUENCE [LARGE SCALE GENOMIC DNA]</scope>
    <source>
        <strain evidence="2">CGMCC 1.7656</strain>
    </source>
</reference>
<protein>
    <submittedName>
        <fullName evidence="1">Uncharacterized protein</fullName>
    </submittedName>
</protein>
<comment type="caution">
    <text evidence="1">The sequence shown here is derived from an EMBL/GenBank/DDBJ whole genome shotgun (WGS) entry which is preliminary data.</text>
</comment>
<organism evidence="1 2">
    <name type="scientific">Cloacibacterium rupense</name>
    <dbReference type="NCBI Taxonomy" id="517423"/>
    <lineage>
        <taxon>Bacteria</taxon>
        <taxon>Pseudomonadati</taxon>
        <taxon>Bacteroidota</taxon>
        <taxon>Flavobacteriia</taxon>
        <taxon>Flavobacteriales</taxon>
        <taxon>Weeksellaceae</taxon>
    </lineage>
</organism>
<evidence type="ECO:0000313" key="2">
    <source>
        <dbReference type="Proteomes" id="UP000620064"/>
    </source>
</evidence>
<dbReference type="EMBL" id="BMLV01000001">
    <property type="protein sequence ID" value="GGP02597.1"/>
    <property type="molecule type" value="Genomic_DNA"/>
</dbReference>
<evidence type="ECO:0000313" key="1">
    <source>
        <dbReference type="EMBL" id="GGP02597.1"/>
    </source>
</evidence>
<sequence>MIAMNLKIRIILTGFVFLLFSNCVLCQKIEVFIDKACVRNNNLDVSIIINNKTNNLYSLNNFFSSQKNIKEENKIFIIEKDSVVNIPKLNFYKEKIIKKTKWLVKPNSSKNIKINIYKFINKNEAGGIYLILNTTEIYNKYLKLDLALKKEDNSVESISTNLVKIEYCN</sequence>
<accession>A0ABQ2NHG2</accession>
<proteinExistence type="predicted"/>
<dbReference type="Proteomes" id="UP000620064">
    <property type="component" value="Unassembled WGS sequence"/>
</dbReference>
<name>A0ABQ2NHG2_9FLAO</name>
<keyword evidence="2" id="KW-1185">Reference proteome</keyword>